<dbReference type="Proteomes" id="UP000004713">
    <property type="component" value="Unassembled WGS sequence"/>
</dbReference>
<evidence type="ECO:0000313" key="1">
    <source>
        <dbReference type="EMBL" id="EDS14207.1"/>
    </source>
</evidence>
<dbReference type="HOGENOM" id="CLU_3022525_0_0_10"/>
<comment type="caution">
    <text evidence="1">The sequence shown here is derived from an EMBL/GenBank/DDBJ whole genome shotgun (WGS) entry which is preliminary data.</text>
</comment>
<proteinExistence type="predicted"/>
<reference evidence="1 2" key="2">
    <citation type="submission" date="2007-11" db="EMBL/GenBank/DDBJ databases">
        <authorList>
            <person name="Fulton L."/>
            <person name="Clifton S."/>
            <person name="Fulton B."/>
            <person name="Xu J."/>
            <person name="Minx P."/>
            <person name="Pepin K.H."/>
            <person name="Johnson M."/>
            <person name="Thiruvilangam P."/>
            <person name="Bhonagiri V."/>
            <person name="Nash W.E."/>
            <person name="Mardis E.R."/>
            <person name="Wilson R.K."/>
        </authorList>
    </citation>
    <scope>NUCLEOTIDE SEQUENCE [LARGE SCALE GENOMIC DNA]</scope>
    <source>
        <strain evidence="1 2">ATCC 43183</strain>
    </source>
</reference>
<sequence>MVALCFFYCCHFHPGLSELLCFPDILSLLATVILQEIDLGQEICFKTCFSICFHL</sequence>
<gene>
    <name evidence="1" type="ORF">BACSTE_03351</name>
</gene>
<dbReference type="EMBL" id="ABFZ02000022">
    <property type="protein sequence ID" value="EDS14207.1"/>
    <property type="molecule type" value="Genomic_DNA"/>
</dbReference>
<organism evidence="1 2">
    <name type="scientific">Bacteroides stercoris ATCC 43183</name>
    <dbReference type="NCBI Taxonomy" id="449673"/>
    <lineage>
        <taxon>Bacteria</taxon>
        <taxon>Pseudomonadati</taxon>
        <taxon>Bacteroidota</taxon>
        <taxon>Bacteroidia</taxon>
        <taxon>Bacteroidales</taxon>
        <taxon>Bacteroidaceae</taxon>
        <taxon>Bacteroides</taxon>
    </lineage>
</organism>
<dbReference type="AlphaFoldDB" id="B0NV14"/>
<name>B0NV14_BACSE</name>
<protein>
    <submittedName>
        <fullName evidence="1">Uncharacterized protein</fullName>
    </submittedName>
</protein>
<accession>B0NV14</accession>
<evidence type="ECO:0000313" key="2">
    <source>
        <dbReference type="Proteomes" id="UP000004713"/>
    </source>
</evidence>
<reference evidence="1 2" key="1">
    <citation type="submission" date="2007-11" db="EMBL/GenBank/DDBJ databases">
        <title>Draft genome sequence of Bacteroides stercoris(ATCC 43183).</title>
        <authorList>
            <person name="Sudarsanam P."/>
            <person name="Ley R."/>
            <person name="Guruge J."/>
            <person name="Turnbaugh P.J."/>
            <person name="Mahowald M."/>
            <person name="Liep D."/>
            <person name="Gordon J."/>
        </authorList>
    </citation>
    <scope>NUCLEOTIDE SEQUENCE [LARGE SCALE GENOMIC DNA]</scope>
    <source>
        <strain evidence="1 2">ATCC 43183</strain>
    </source>
</reference>